<feature type="domain" description="M23ase beta-sheet core" evidence="1">
    <location>
        <begin position="158"/>
        <end position="249"/>
    </location>
</feature>
<gene>
    <name evidence="2" type="ORF">OB236_14970</name>
</gene>
<dbReference type="InterPro" id="IPR050570">
    <property type="entry name" value="Cell_wall_metabolism_enzyme"/>
</dbReference>
<reference evidence="2 3" key="1">
    <citation type="submission" date="2022-09" db="EMBL/GenBank/DDBJ databases">
        <authorList>
            <person name="Han X.L."/>
            <person name="Wang Q."/>
            <person name="Lu T."/>
        </authorList>
    </citation>
    <scope>NUCLEOTIDE SEQUENCE [LARGE SCALE GENOMIC DNA]</scope>
    <source>
        <strain evidence="2 3">WQ 127069</strain>
    </source>
</reference>
<evidence type="ECO:0000313" key="3">
    <source>
        <dbReference type="Proteomes" id="UP001652445"/>
    </source>
</evidence>
<dbReference type="Pfam" id="PF01551">
    <property type="entry name" value="Peptidase_M23"/>
    <property type="match status" value="1"/>
</dbReference>
<evidence type="ECO:0000259" key="1">
    <source>
        <dbReference type="Pfam" id="PF01551"/>
    </source>
</evidence>
<keyword evidence="3" id="KW-1185">Reference proteome</keyword>
<dbReference type="PANTHER" id="PTHR21666:SF274">
    <property type="entry name" value="STAGE IV SPORULATION PROTEIN FA"/>
    <property type="match status" value="1"/>
</dbReference>
<comment type="caution">
    <text evidence="2">The sequence shown here is derived from an EMBL/GenBank/DDBJ whole genome shotgun (WGS) entry which is preliminary data.</text>
</comment>
<dbReference type="InterPro" id="IPR016047">
    <property type="entry name" value="M23ase_b-sheet_dom"/>
</dbReference>
<dbReference type="CDD" id="cd12797">
    <property type="entry name" value="M23_peptidase"/>
    <property type="match status" value="1"/>
</dbReference>
<sequence length="256" mass="29195">METRDKMSHRQMEQLRESSERWNDPEYVWKRKWMQEYSEQAKADPEDGGGWPFRPNANSIRIKLVISCALFAAVWGLFQINHPWANIAKSHIEASLNESFDFHMVTLWYERQWGGNPSLLPAWMPGKQQEAQKVTALKKHYFTPVKGMVIAPYESSRLGVTLETKVDATVAALDTGLVIYKGNKDETGFTVVIRHANGLESVYGWIEAKVELNDWIKGGETIGKVSANTSKQAGYLYFAISKDNRYLNPMDVVAFD</sequence>
<dbReference type="Gene3D" id="2.70.70.10">
    <property type="entry name" value="Glucose Permease (Domain IIA)"/>
    <property type="match status" value="1"/>
</dbReference>
<organism evidence="2 3">
    <name type="scientific">Paenibacillus baimaensis</name>
    <dbReference type="NCBI Taxonomy" id="2982185"/>
    <lineage>
        <taxon>Bacteria</taxon>
        <taxon>Bacillati</taxon>
        <taxon>Bacillota</taxon>
        <taxon>Bacilli</taxon>
        <taxon>Bacillales</taxon>
        <taxon>Paenibacillaceae</taxon>
        <taxon>Paenibacillus</taxon>
    </lineage>
</organism>
<dbReference type="PANTHER" id="PTHR21666">
    <property type="entry name" value="PEPTIDASE-RELATED"/>
    <property type="match status" value="1"/>
</dbReference>
<dbReference type="EMBL" id="JAOQIO010000050">
    <property type="protein sequence ID" value="MCU6793407.1"/>
    <property type="molecule type" value="Genomic_DNA"/>
</dbReference>
<evidence type="ECO:0000313" key="2">
    <source>
        <dbReference type="EMBL" id="MCU6793407.1"/>
    </source>
</evidence>
<protein>
    <submittedName>
        <fullName evidence="2">M23 family metallopeptidase</fullName>
    </submittedName>
</protein>
<accession>A0ABT2UHP2</accession>
<name>A0ABT2UHP2_9BACL</name>
<proteinExistence type="predicted"/>
<dbReference type="Proteomes" id="UP001652445">
    <property type="component" value="Unassembled WGS sequence"/>
</dbReference>
<dbReference type="SUPFAM" id="SSF51261">
    <property type="entry name" value="Duplicated hybrid motif"/>
    <property type="match status" value="1"/>
</dbReference>
<dbReference type="RefSeq" id="WP_262684698.1">
    <property type="nucleotide sequence ID" value="NZ_JAOQIO010000050.1"/>
</dbReference>
<dbReference type="InterPro" id="IPR011055">
    <property type="entry name" value="Dup_hybrid_motif"/>
</dbReference>